<name>A0A2Z6MKD6_TRISU</name>
<dbReference type="OrthoDB" id="1936669at2759"/>
<dbReference type="AlphaFoldDB" id="A0A2Z6MKD6"/>
<evidence type="ECO:0000313" key="1">
    <source>
        <dbReference type="EMBL" id="GAU14807.1"/>
    </source>
</evidence>
<reference evidence="2" key="1">
    <citation type="journal article" date="2017" name="Front. Plant Sci.">
        <title>Climate Clever Clovers: New Paradigm to Reduce the Environmental Footprint of Ruminants by Breeding Low Methanogenic Forages Utilizing Haplotype Variation.</title>
        <authorList>
            <person name="Kaur P."/>
            <person name="Appels R."/>
            <person name="Bayer P.E."/>
            <person name="Keeble-Gagnere G."/>
            <person name="Wang J."/>
            <person name="Hirakawa H."/>
            <person name="Shirasawa K."/>
            <person name="Vercoe P."/>
            <person name="Stefanova K."/>
            <person name="Durmic Z."/>
            <person name="Nichols P."/>
            <person name="Revell C."/>
            <person name="Isobe S.N."/>
            <person name="Edwards D."/>
            <person name="Erskine W."/>
        </authorList>
    </citation>
    <scope>NUCLEOTIDE SEQUENCE [LARGE SCALE GENOMIC DNA]</scope>
    <source>
        <strain evidence="2">cv. Daliak</strain>
    </source>
</reference>
<proteinExistence type="predicted"/>
<dbReference type="PANTHER" id="PTHR33265:SF10">
    <property type="entry name" value="OS01G0133200 PROTEIN"/>
    <property type="match status" value="1"/>
</dbReference>
<accession>A0A2Z6MKD6</accession>
<dbReference type="Proteomes" id="UP000242715">
    <property type="component" value="Unassembled WGS sequence"/>
</dbReference>
<organism evidence="1 2">
    <name type="scientific">Trifolium subterraneum</name>
    <name type="common">Subterranean clover</name>
    <dbReference type="NCBI Taxonomy" id="3900"/>
    <lineage>
        <taxon>Eukaryota</taxon>
        <taxon>Viridiplantae</taxon>
        <taxon>Streptophyta</taxon>
        <taxon>Embryophyta</taxon>
        <taxon>Tracheophyta</taxon>
        <taxon>Spermatophyta</taxon>
        <taxon>Magnoliopsida</taxon>
        <taxon>eudicotyledons</taxon>
        <taxon>Gunneridae</taxon>
        <taxon>Pentapetalae</taxon>
        <taxon>rosids</taxon>
        <taxon>fabids</taxon>
        <taxon>Fabales</taxon>
        <taxon>Fabaceae</taxon>
        <taxon>Papilionoideae</taxon>
        <taxon>50 kb inversion clade</taxon>
        <taxon>NPAAA clade</taxon>
        <taxon>Hologalegina</taxon>
        <taxon>IRL clade</taxon>
        <taxon>Trifolieae</taxon>
        <taxon>Trifolium</taxon>
    </lineage>
</organism>
<gene>
    <name evidence="1" type="ORF">TSUD_50190</name>
</gene>
<dbReference type="InterPro" id="IPR008480">
    <property type="entry name" value="DUF761_pln"/>
</dbReference>
<dbReference type="Pfam" id="PF05553">
    <property type="entry name" value="DUF761"/>
    <property type="match status" value="1"/>
</dbReference>
<sequence length="119" mass="13884">MKNYNYGSSTIGEYQFSPSNTPLIHCHRSRFENKGQRDLCSFFYLYWCLGDLKVEGDDSGGIREWQLEALPMAVIENEDAIVTEDLFDSGVEGESVDEKAEKFIQKFYQEMRMQRQESM</sequence>
<evidence type="ECO:0000313" key="2">
    <source>
        <dbReference type="Proteomes" id="UP000242715"/>
    </source>
</evidence>
<keyword evidence="2" id="KW-1185">Reference proteome</keyword>
<dbReference type="EMBL" id="DF973147">
    <property type="protein sequence ID" value="GAU14807.1"/>
    <property type="molecule type" value="Genomic_DNA"/>
</dbReference>
<dbReference type="PANTHER" id="PTHR33265">
    <property type="entry name" value="AVR9/CF-9 RAPIDLY ELICITED PROTEIN-RELATED"/>
    <property type="match status" value="1"/>
</dbReference>
<protein>
    <submittedName>
        <fullName evidence="1">Uncharacterized protein</fullName>
    </submittedName>
</protein>